<protein>
    <submittedName>
        <fullName evidence="1">Uncharacterized protein</fullName>
    </submittedName>
</protein>
<dbReference type="EMBL" id="VBUF01000002">
    <property type="protein sequence ID" value="TLS72547.1"/>
    <property type="molecule type" value="Genomic_DNA"/>
</dbReference>
<evidence type="ECO:0000313" key="1">
    <source>
        <dbReference type="EMBL" id="TLS72547.1"/>
    </source>
</evidence>
<accession>A0A5R9H948</accession>
<comment type="caution">
    <text evidence="1">The sequence shown here is derived from an EMBL/GenBank/DDBJ whole genome shotgun (WGS) entry which is preliminary data.</text>
</comment>
<organism evidence="1 2">
    <name type="scientific">Aliarcobacter thereius</name>
    <dbReference type="NCBI Taxonomy" id="544718"/>
    <lineage>
        <taxon>Bacteria</taxon>
        <taxon>Pseudomonadati</taxon>
        <taxon>Campylobacterota</taxon>
        <taxon>Epsilonproteobacteria</taxon>
        <taxon>Campylobacterales</taxon>
        <taxon>Arcobacteraceae</taxon>
        <taxon>Aliarcobacter</taxon>
    </lineage>
</organism>
<name>A0A5R9H948_9BACT</name>
<proteinExistence type="predicted"/>
<reference evidence="1 2" key="1">
    <citation type="submission" date="2019-05" db="EMBL/GenBank/DDBJ databases">
        <title>Arcobacter cibarius and Arcobacter thereius providing challenges in identification an antibiotic susceptibility and Quinolone resistance.</title>
        <authorList>
            <person name="Busch A."/>
            <person name="Hanel I."/>
            <person name="Hotzel H."/>
            <person name="Tomaso H."/>
        </authorList>
    </citation>
    <scope>NUCLEOTIDE SEQUENCE [LARGE SCALE GENOMIC DNA]</scope>
    <source>
        <strain evidence="1 2">17CS1191_2</strain>
    </source>
</reference>
<dbReference type="RefSeq" id="WP_066428218.1">
    <property type="nucleotide sequence ID" value="NZ_LCUK01000001.1"/>
</dbReference>
<sequence>MELVYLWVEDYKNIYKQGFNFSPRFRCEYDEEKNELTINENKDYISIFPDNINITAIVGGEWEWKK</sequence>
<dbReference type="AlphaFoldDB" id="A0A5R9H948"/>
<dbReference type="Proteomes" id="UP000308001">
    <property type="component" value="Unassembled WGS sequence"/>
</dbReference>
<gene>
    <name evidence="1" type="ORF">FE246_03955</name>
</gene>
<evidence type="ECO:0000313" key="2">
    <source>
        <dbReference type="Proteomes" id="UP000308001"/>
    </source>
</evidence>